<dbReference type="SUPFAM" id="SSF52833">
    <property type="entry name" value="Thioredoxin-like"/>
    <property type="match status" value="1"/>
</dbReference>
<accession>A0A5J4L126</accession>
<comment type="caution">
    <text evidence="1">The sequence shown here is derived from an EMBL/GenBank/DDBJ whole genome shotgun (WGS) entry which is preliminary data.</text>
</comment>
<protein>
    <submittedName>
        <fullName evidence="1">Glutaredoxin family protein</fullName>
    </submittedName>
</protein>
<dbReference type="Pfam" id="PF05768">
    <property type="entry name" value="Glrx-like"/>
    <property type="match status" value="1"/>
</dbReference>
<sequence length="81" mass="9705">MIRLTFYYKPGCWLCDAAEEMLNGLIEKYKIEVNKIDITSNDALYELYRFDIPVFEFKDGTTLYGRIRKKDLLKKLEENKE</sequence>
<dbReference type="PANTHER" id="PTHR33558">
    <property type="entry name" value="GLUTAREDOXIN-LIKE PROTEIN C5ORF63 HOMOLOG"/>
    <property type="match status" value="1"/>
</dbReference>
<dbReference type="PANTHER" id="PTHR33558:SF1">
    <property type="entry name" value="GLUTAREDOXIN-LIKE PROTEIN C5ORF63 HOMOLOG"/>
    <property type="match status" value="1"/>
</dbReference>
<dbReference type="AlphaFoldDB" id="A0A5J4L126"/>
<organism evidence="1">
    <name type="scientific">hot springs metagenome</name>
    <dbReference type="NCBI Taxonomy" id="433727"/>
    <lineage>
        <taxon>unclassified sequences</taxon>
        <taxon>metagenomes</taxon>
        <taxon>ecological metagenomes</taxon>
    </lineage>
</organism>
<dbReference type="Gene3D" id="3.40.30.10">
    <property type="entry name" value="Glutaredoxin"/>
    <property type="match status" value="1"/>
</dbReference>
<name>A0A5J4L126_9ZZZZ</name>
<dbReference type="InterPro" id="IPR052565">
    <property type="entry name" value="Glutaredoxin-like_YDR286C"/>
</dbReference>
<dbReference type="EMBL" id="BLAB01000001">
    <property type="protein sequence ID" value="GER92491.1"/>
    <property type="molecule type" value="Genomic_DNA"/>
</dbReference>
<dbReference type="InterPro" id="IPR036249">
    <property type="entry name" value="Thioredoxin-like_sf"/>
</dbReference>
<proteinExistence type="predicted"/>
<reference evidence="1" key="1">
    <citation type="submission" date="2019-10" db="EMBL/GenBank/DDBJ databases">
        <title>Metagenomic sequencing of thiosulfate-disproportionating enrichment culture.</title>
        <authorList>
            <person name="Umezawa K."/>
            <person name="Kojima H."/>
            <person name="Fukui M."/>
        </authorList>
    </citation>
    <scope>NUCLEOTIDE SEQUENCE</scope>
    <source>
        <strain evidence="1">45J</strain>
    </source>
</reference>
<dbReference type="InterPro" id="IPR008554">
    <property type="entry name" value="Glutaredoxin-like"/>
</dbReference>
<gene>
    <name evidence="1" type="ORF">A45J_0207</name>
</gene>
<evidence type="ECO:0000313" key="1">
    <source>
        <dbReference type="EMBL" id="GER92491.1"/>
    </source>
</evidence>